<dbReference type="EC" id="3.1.3.25" evidence="7"/>
<proteinExistence type="inferred from homology"/>
<accession>A0ABW3TDU2</accession>
<dbReference type="InterPro" id="IPR022337">
    <property type="entry name" value="Inositol_monophosphatase_SuhB"/>
</dbReference>
<dbReference type="PROSITE" id="PS00629">
    <property type="entry name" value="IMP_1"/>
    <property type="match status" value="1"/>
</dbReference>
<dbReference type="RefSeq" id="WP_380791905.1">
    <property type="nucleotide sequence ID" value="NZ_JBHTKR010000004.1"/>
</dbReference>
<dbReference type="InterPro" id="IPR020583">
    <property type="entry name" value="Inositol_monoP_metal-BS"/>
</dbReference>
<dbReference type="EMBL" id="JBHTKR010000004">
    <property type="protein sequence ID" value="MFD1195333.1"/>
    <property type="molecule type" value="Genomic_DNA"/>
</dbReference>
<comment type="caution">
    <text evidence="8">The sequence shown here is derived from an EMBL/GenBank/DDBJ whole genome shotgun (WGS) entry which is preliminary data.</text>
</comment>
<dbReference type="SUPFAM" id="SSF56655">
    <property type="entry name" value="Carbohydrate phosphatase"/>
    <property type="match status" value="1"/>
</dbReference>
<dbReference type="InterPro" id="IPR000760">
    <property type="entry name" value="Inositol_monophosphatase-like"/>
</dbReference>
<keyword evidence="6 7" id="KW-0460">Magnesium</keyword>
<dbReference type="InterPro" id="IPR033942">
    <property type="entry name" value="IMPase"/>
</dbReference>
<dbReference type="PANTHER" id="PTHR20854">
    <property type="entry name" value="INOSITOL MONOPHOSPHATASE"/>
    <property type="match status" value="1"/>
</dbReference>
<dbReference type="Gene3D" id="3.40.190.80">
    <property type="match status" value="1"/>
</dbReference>
<evidence type="ECO:0000256" key="1">
    <source>
        <dbReference type="ARBA" id="ARBA00001033"/>
    </source>
</evidence>
<gene>
    <name evidence="8" type="ORF">ACFQ3C_11690</name>
</gene>
<dbReference type="PRINTS" id="PR01959">
    <property type="entry name" value="SBIMPHPHTASE"/>
</dbReference>
<dbReference type="PANTHER" id="PTHR20854:SF4">
    <property type="entry name" value="INOSITOL-1-MONOPHOSPHATASE-RELATED"/>
    <property type="match status" value="1"/>
</dbReference>
<comment type="similarity">
    <text evidence="3 7">Belongs to the inositol monophosphatase superfamily.</text>
</comment>
<evidence type="ECO:0000256" key="6">
    <source>
        <dbReference type="ARBA" id="ARBA00022842"/>
    </source>
</evidence>
<evidence type="ECO:0000313" key="8">
    <source>
        <dbReference type="EMBL" id="MFD1195333.1"/>
    </source>
</evidence>
<protein>
    <recommendedName>
        <fullName evidence="7">Inositol-1-monophosphatase</fullName>
        <ecNumber evidence="7">3.1.3.25</ecNumber>
    </recommendedName>
</protein>
<evidence type="ECO:0000256" key="5">
    <source>
        <dbReference type="ARBA" id="ARBA00022801"/>
    </source>
</evidence>
<evidence type="ECO:0000256" key="7">
    <source>
        <dbReference type="RuleBase" id="RU364068"/>
    </source>
</evidence>
<comment type="cofactor">
    <cofactor evidence="2 7">
        <name>Mg(2+)</name>
        <dbReference type="ChEBI" id="CHEBI:18420"/>
    </cofactor>
</comment>
<evidence type="ECO:0000256" key="3">
    <source>
        <dbReference type="ARBA" id="ARBA00009759"/>
    </source>
</evidence>
<dbReference type="PRINTS" id="PR00377">
    <property type="entry name" value="IMPHPHTASES"/>
</dbReference>
<comment type="catalytic activity">
    <reaction evidence="1 7">
        <text>a myo-inositol phosphate + H2O = myo-inositol + phosphate</text>
        <dbReference type="Rhea" id="RHEA:24056"/>
        <dbReference type="ChEBI" id="CHEBI:15377"/>
        <dbReference type="ChEBI" id="CHEBI:17268"/>
        <dbReference type="ChEBI" id="CHEBI:43474"/>
        <dbReference type="ChEBI" id="CHEBI:84139"/>
        <dbReference type="EC" id="3.1.3.25"/>
    </reaction>
</comment>
<organism evidence="8 9">
    <name type="scientific">Seohaeicola saemankumensis</name>
    <dbReference type="NCBI Taxonomy" id="481181"/>
    <lineage>
        <taxon>Bacteria</taxon>
        <taxon>Pseudomonadati</taxon>
        <taxon>Pseudomonadota</taxon>
        <taxon>Alphaproteobacteria</taxon>
        <taxon>Rhodobacterales</taxon>
        <taxon>Roseobacteraceae</taxon>
        <taxon>Seohaeicola</taxon>
    </lineage>
</organism>
<sequence>MSDRPLKDDLVLVQHAARAAGEILMDHWSHRQNLRVTQKRAGDFLSQADLEAEACLRDILLGTCPGDGWLGEETGASAMGAKGRRWIVDPLDGTTNFLRGIPHWAVSIALEVDGELCVGVVHDPVKGETFCAGIGSGAWLNGAPIQAAETASMPAALFGTGIPFGGMDHIDDHAADIARLMPRCAGVRRMGAAALDLAYVAAGRLDGFWERRLRPWDIAAGLVLLREAGAVVAALDPTERPEDQGTVLTACPALFDAFAALLRGQPGSSDPVSRA</sequence>
<dbReference type="Proteomes" id="UP001597151">
    <property type="component" value="Unassembled WGS sequence"/>
</dbReference>
<name>A0ABW3TDU2_9RHOB</name>
<evidence type="ECO:0000256" key="2">
    <source>
        <dbReference type="ARBA" id="ARBA00001946"/>
    </source>
</evidence>
<dbReference type="CDD" id="cd01639">
    <property type="entry name" value="IMPase"/>
    <property type="match status" value="1"/>
</dbReference>
<keyword evidence="4 7" id="KW-0479">Metal-binding</keyword>
<dbReference type="Pfam" id="PF00459">
    <property type="entry name" value="Inositol_P"/>
    <property type="match status" value="1"/>
</dbReference>
<evidence type="ECO:0000313" key="9">
    <source>
        <dbReference type="Proteomes" id="UP001597151"/>
    </source>
</evidence>
<keyword evidence="9" id="KW-1185">Reference proteome</keyword>
<reference evidence="9" key="1">
    <citation type="journal article" date="2019" name="Int. J. Syst. Evol. Microbiol.">
        <title>The Global Catalogue of Microorganisms (GCM) 10K type strain sequencing project: providing services to taxonomists for standard genome sequencing and annotation.</title>
        <authorList>
            <consortium name="The Broad Institute Genomics Platform"/>
            <consortium name="The Broad Institute Genome Sequencing Center for Infectious Disease"/>
            <person name="Wu L."/>
            <person name="Ma J."/>
        </authorList>
    </citation>
    <scope>NUCLEOTIDE SEQUENCE [LARGE SCALE GENOMIC DNA]</scope>
    <source>
        <strain evidence="9">CCUG 55328</strain>
    </source>
</reference>
<keyword evidence="5 7" id="KW-0378">Hydrolase</keyword>
<dbReference type="PROSITE" id="PS00630">
    <property type="entry name" value="IMP_2"/>
    <property type="match status" value="1"/>
</dbReference>
<evidence type="ECO:0000256" key="4">
    <source>
        <dbReference type="ARBA" id="ARBA00022723"/>
    </source>
</evidence>
<dbReference type="Gene3D" id="3.30.540.10">
    <property type="entry name" value="Fructose-1,6-Bisphosphatase, subunit A, domain 1"/>
    <property type="match status" value="1"/>
</dbReference>
<dbReference type="InterPro" id="IPR020550">
    <property type="entry name" value="Inositol_monophosphatase_CS"/>
</dbReference>